<keyword evidence="7" id="KW-1185">Reference proteome</keyword>
<evidence type="ECO:0000256" key="5">
    <source>
        <dbReference type="ARBA" id="ARBA00023242"/>
    </source>
</evidence>
<dbReference type="Proteomes" id="UP000789901">
    <property type="component" value="Unassembled WGS sequence"/>
</dbReference>
<evidence type="ECO:0000313" key="6">
    <source>
        <dbReference type="EMBL" id="CAG8807661.1"/>
    </source>
</evidence>
<accession>A0ABN7VYV6</accession>
<sequence length="127" mass="14852">YIIENNNSKIIDNDTSDNEVESINEDEVNENEANTKDWYNDLIKWIISDNQSFVVVENIFFQTMIKRLNNIAKIPSADTISNKIINIFNYKQDNLQKNYKEIPGKISFTLDTWTSKNQKSFIEVTAH</sequence>
<keyword evidence="5" id="KW-0539">Nucleus</keyword>
<evidence type="ECO:0000256" key="1">
    <source>
        <dbReference type="ARBA" id="ARBA00004123"/>
    </source>
</evidence>
<keyword evidence="4" id="KW-0862">Zinc</keyword>
<comment type="subcellular location">
    <subcellularLocation>
        <location evidence="1">Nucleus</location>
    </subcellularLocation>
</comment>
<organism evidence="6 7">
    <name type="scientific">Gigaspora margarita</name>
    <dbReference type="NCBI Taxonomy" id="4874"/>
    <lineage>
        <taxon>Eukaryota</taxon>
        <taxon>Fungi</taxon>
        <taxon>Fungi incertae sedis</taxon>
        <taxon>Mucoromycota</taxon>
        <taxon>Glomeromycotina</taxon>
        <taxon>Glomeromycetes</taxon>
        <taxon>Diversisporales</taxon>
        <taxon>Gigasporaceae</taxon>
        <taxon>Gigaspora</taxon>
    </lineage>
</organism>
<proteinExistence type="predicted"/>
<reference evidence="6 7" key="1">
    <citation type="submission" date="2021-06" db="EMBL/GenBank/DDBJ databases">
        <authorList>
            <person name="Kallberg Y."/>
            <person name="Tangrot J."/>
            <person name="Rosling A."/>
        </authorList>
    </citation>
    <scope>NUCLEOTIDE SEQUENCE [LARGE SCALE GENOMIC DNA]</scope>
    <source>
        <strain evidence="6 7">120-4 pot B 10/14</strain>
    </source>
</reference>
<dbReference type="InterPro" id="IPR052035">
    <property type="entry name" value="ZnF_BED_domain_contain"/>
</dbReference>
<keyword evidence="2" id="KW-0479">Metal-binding</keyword>
<dbReference type="EMBL" id="CAJVQB010025993">
    <property type="protein sequence ID" value="CAG8807661.1"/>
    <property type="molecule type" value="Genomic_DNA"/>
</dbReference>
<protein>
    <submittedName>
        <fullName evidence="6">44748_t:CDS:1</fullName>
    </submittedName>
</protein>
<evidence type="ECO:0000256" key="4">
    <source>
        <dbReference type="ARBA" id="ARBA00022833"/>
    </source>
</evidence>
<comment type="caution">
    <text evidence="6">The sequence shown here is derived from an EMBL/GenBank/DDBJ whole genome shotgun (WGS) entry which is preliminary data.</text>
</comment>
<dbReference type="SUPFAM" id="SSF140996">
    <property type="entry name" value="Hermes dimerisation domain"/>
    <property type="match status" value="1"/>
</dbReference>
<name>A0ABN7VYV6_GIGMA</name>
<evidence type="ECO:0000256" key="2">
    <source>
        <dbReference type="ARBA" id="ARBA00022723"/>
    </source>
</evidence>
<evidence type="ECO:0000256" key="3">
    <source>
        <dbReference type="ARBA" id="ARBA00022771"/>
    </source>
</evidence>
<gene>
    <name evidence="6" type="ORF">GMARGA_LOCUS24543</name>
</gene>
<evidence type="ECO:0000313" key="7">
    <source>
        <dbReference type="Proteomes" id="UP000789901"/>
    </source>
</evidence>
<keyword evidence="3" id="KW-0863">Zinc-finger</keyword>
<feature type="non-terminal residue" evidence="6">
    <location>
        <position position="1"/>
    </location>
</feature>
<dbReference type="PANTHER" id="PTHR46481:SF10">
    <property type="entry name" value="ZINC FINGER BED DOMAIN-CONTAINING PROTEIN 39"/>
    <property type="match status" value="1"/>
</dbReference>
<dbReference type="PANTHER" id="PTHR46481">
    <property type="entry name" value="ZINC FINGER BED DOMAIN-CONTAINING PROTEIN 4"/>
    <property type="match status" value="1"/>
</dbReference>